<evidence type="ECO:0000313" key="1">
    <source>
        <dbReference type="EMBL" id="KAK9799337.1"/>
    </source>
</evidence>
<dbReference type="EMBL" id="JALJOQ010000091">
    <property type="protein sequence ID" value="KAK9799337.1"/>
    <property type="molecule type" value="Genomic_DNA"/>
</dbReference>
<comment type="caution">
    <text evidence="1">The sequence shown here is derived from an EMBL/GenBank/DDBJ whole genome shotgun (WGS) entry which is preliminary data.</text>
</comment>
<dbReference type="Proteomes" id="UP001465755">
    <property type="component" value="Unassembled WGS sequence"/>
</dbReference>
<sequence>MSRYSRRGTLEYRPDESLTAYHERCQAAGIIPVFMRTAQEAKNPQDMRVIRNWLRMPFSWIRIGDSGIVAASLSIGVQDQANVKLLNSLMGISHYLVLSGRSQPYFEEKHASFPDRFIRVTWLTPQIFKAAAKAADRGEVVMWPFSLALYSQSHPDDAFRDILLPERSADKVLVVFSVWLPNRDQLNVFFQVPVGAFPQNDGPAIGKITGWEKDEGFNRYNAGQCSACGCTAKLLKRG</sequence>
<organism evidence="1 2">
    <name type="scientific">Symbiochloris irregularis</name>
    <dbReference type="NCBI Taxonomy" id="706552"/>
    <lineage>
        <taxon>Eukaryota</taxon>
        <taxon>Viridiplantae</taxon>
        <taxon>Chlorophyta</taxon>
        <taxon>core chlorophytes</taxon>
        <taxon>Trebouxiophyceae</taxon>
        <taxon>Trebouxiales</taxon>
        <taxon>Trebouxiaceae</taxon>
        <taxon>Symbiochloris</taxon>
    </lineage>
</organism>
<gene>
    <name evidence="1" type="ORF">WJX73_006348</name>
</gene>
<accession>A0AAW1NU84</accession>
<protein>
    <submittedName>
        <fullName evidence="1">Uncharacterized protein</fullName>
    </submittedName>
</protein>
<dbReference type="AlphaFoldDB" id="A0AAW1NU84"/>
<proteinExistence type="predicted"/>
<evidence type="ECO:0000313" key="2">
    <source>
        <dbReference type="Proteomes" id="UP001465755"/>
    </source>
</evidence>
<name>A0AAW1NU84_9CHLO</name>
<keyword evidence="2" id="KW-1185">Reference proteome</keyword>
<reference evidence="1 2" key="1">
    <citation type="journal article" date="2024" name="Nat. Commun.">
        <title>Phylogenomics reveals the evolutionary origins of lichenization in chlorophyte algae.</title>
        <authorList>
            <person name="Puginier C."/>
            <person name="Libourel C."/>
            <person name="Otte J."/>
            <person name="Skaloud P."/>
            <person name="Haon M."/>
            <person name="Grisel S."/>
            <person name="Petersen M."/>
            <person name="Berrin J.G."/>
            <person name="Delaux P.M."/>
            <person name="Dal Grande F."/>
            <person name="Keller J."/>
        </authorList>
    </citation>
    <scope>NUCLEOTIDE SEQUENCE [LARGE SCALE GENOMIC DNA]</scope>
    <source>
        <strain evidence="1 2">SAG 2036</strain>
    </source>
</reference>